<gene>
    <name evidence="1" type="ORF">AQUCO_01600034v1</name>
</gene>
<evidence type="ECO:0000313" key="1">
    <source>
        <dbReference type="EMBL" id="PIA45556.1"/>
    </source>
</evidence>
<evidence type="ECO:0000313" key="2">
    <source>
        <dbReference type="Proteomes" id="UP000230069"/>
    </source>
</evidence>
<dbReference type="Proteomes" id="UP000230069">
    <property type="component" value="Unassembled WGS sequence"/>
</dbReference>
<proteinExistence type="predicted"/>
<dbReference type="AlphaFoldDB" id="A0A2G5DQ34"/>
<sequence>MVFIAKENFVASHCNPVSTACLDKYSKLRTFQPFFWWNVLSIQDANCSSKINNFISPCWFTCKVSQYWSFSWINPRRKLQFPRFGMLF</sequence>
<accession>A0A2G5DQ34</accession>
<organism evidence="1 2">
    <name type="scientific">Aquilegia coerulea</name>
    <name type="common">Rocky mountain columbine</name>
    <dbReference type="NCBI Taxonomy" id="218851"/>
    <lineage>
        <taxon>Eukaryota</taxon>
        <taxon>Viridiplantae</taxon>
        <taxon>Streptophyta</taxon>
        <taxon>Embryophyta</taxon>
        <taxon>Tracheophyta</taxon>
        <taxon>Spermatophyta</taxon>
        <taxon>Magnoliopsida</taxon>
        <taxon>Ranunculales</taxon>
        <taxon>Ranunculaceae</taxon>
        <taxon>Thalictroideae</taxon>
        <taxon>Aquilegia</taxon>
    </lineage>
</organism>
<dbReference type="EMBL" id="KZ305033">
    <property type="protein sequence ID" value="PIA45556.1"/>
    <property type="molecule type" value="Genomic_DNA"/>
</dbReference>
<dbReference type="PROSITE" id="PS51257">
    <property type="entry name" value="PROKAR_LIPOPROTEIN"/>
    <property type="match status" value="1"/>
</dbReference>
<reference evidence="1 2" key="1">
    <citation type="submission" date="2017-09" db="EMBL/GenBank/DDBJ databases">
        <title>WGS assembly of Aquilegia coerulea Goldsmith.</title>
        <authorList>
            <person name="Hodges S."/>
            <person name="Kramer E."/>
            <person name="Nordborg M."/>
            <person name="Tomkins J."/>
            <person name="Borevitz J."/>
            <person name="Derieg N."/>
            <person name="Yan J."/>
            <person name="Mihaltcheva S."/>
            <person name="Hayes R.D."/>
            <person name="Rokhsar D."/>
        </authorList>
    </citation>
    <scope>NUCLEOTIDE SEQUENCE [LARGE SCALE GENOMIC DNA]</scope>
    <source>
        <strain evidence="2">cv. Goldsmith</strain>
    </source>
</reference>
<name>A0A2G5DQ34_AQUCA</name>
<keyword evidence="2" id="KW-1185">Reference proteome</keyword>
<protein>
    <submittedName>
        <fullName evidence="1">Uncharacterized protein</fullName>
    </submittedName>
</protein>
<dbReference type="InParanoid" id="A0A2G5DQ34"/>